<feature type="region of interest" description="Disordered" evidence="1">
    <location>
        <begin position="47"/>
        <end position="81"/>
    </location>
</feature>
<feature type="transmembrane region" description="Helical" evidence="2">
    <location>
        <begin position="86"/>
        <end position="107"/>
    </location>
</feature>
<name>A0A1H7H4A0_9HYPH</name>
<keyword evidence="2" id="KW-1133">Transmembrane helix</keyword>
<feature type="compositionally biased region" description="Basic and acidic residues" evidence="1">
    <location>
        <begin position="1"/>
        <end position="13"/>
    </location>
</feature>
<feature type="region of interest" description="Disordered" evidence="1">
    <location>
        <begin position="109"/>
        <end position="144"/>
    </location>
</feature>
<evidence type="ECO:0000256" key="2">
    <source>
        <dbReference type="SAM" id="Phobius"/>
    </source>
</evidence>
<feature type="region of interest" description="Disordered" evidence="1">
    <location>
        <begin position="1"/>
        <end position="21"/>
    </location>
</feature>
<dbReference type="EMBL" id="FOAN01000001">
    <property type="protein sequence ID" value="SEK45094.1"/>
    <property type="molecule type" value="Genomic_DNA"/>
</dbReference>
<gene>
    <name evidence="3" type="ORF">SAMN04515666_101551</name>
</gene>
<dbReference type="Proteomes" id="UP000199664">
    <property type="component" value="Unassembled WGS sequence"/>
</dbReference>
<evidence type="ECO:0000313" key="3">
    <source>
        <dbReference type="EMBL" id="SEK45094.1"/>
    </source>
</evidence>
<organism evidence="3 4">
    <name type="scientific">Bosea lupini</name>
    <dbReference type="NCBI Taxonomy" id="1036779"/>
    <lineage>
        <taxon>Bacteria</taxon>
        <taxon>Pseudomonadati</taxon>
        <taxon>Pseudomonadota</taxon>
        <taxon>Alphaproteobacteria</taxon>
        <taxon>Hyphomicrobiales</taxon>
        <taxon>Boseaceae</taxon>
        <taxon>Bosea</taxon>
    </lineage>
</organism>
<feature type="compositionally biased region" description="Basic and acidic residues" evidence="1">
    <location>
        <begin position="134"/>
        <end position="144"/>
    </location>
</feature>
<keyword evidence="2" id="KW-0812">Transmembrane</keyword>
<dbReference type="AlphaFoldDB" id="A0A1H7H4A0"/>
<reference evidence="4" key="1">
    <citation type="submission" date="2016-10" db="EMBL/GenBank/DDBJ databases">
        <authorList>
            <person name="Varghese N."/>
            <person name="Submissions S."/>
        </authorList>
    </citation>
    <scope>NUCLEOTIDE SEQUENCE [LARGE SCALE GENOMIC DNA]</scope>
    <source>
        <strain evidence="4">LMG 26383,CCUG 61248,R- 45681</strain>
    </source>
</reference>
<keyword evidence="4" id="KW-1185">Reference proteome</keyword>
<accession>A0A1H7H4A0</accession>
<evidence type="ECO:0000313" key="4">
    <source>
        <dbReference type="Proteomes" id="UP000199664"/>
    </source>
</evidence>
<dbReference type="OrthoDB" id="8162857at2"/>
<feature type="compositionally biased region" description="Low complexity" evidence="1">
    <location>
        <begin position="62"/>
        <end position="81"/>
    </location>
</feature>
<proteinExistence type="predicted"/>
<dbReference type="RefSeq" id="WP_143079638.1">
    <property type="nucleotide sequence ID" value="NZ_FOAN01000001.1"/>
</dbReference>
<evidence type="ECO:0000256" key="1">
    <source>
        <dbReference type="SAM" id="MobiDB-lite"/>
    </source>
</evidence>
<dbReference type="STRING" id="1036779.SAMN04515666_101551"/>
<protein>
    <submittedName>
        <fullName evidence="3">Uncharacterized protein</fullName>
    </submittedName>
</protein>
<sequence length="144" mass="14850">MTSSEKHSRDDGSSARTAPLLPAVRNSAFAKHWLAIDEGGAELTKAVFGAPARRAPPPPNPNKAAQSSTSSTPASHSAPAPSRLRATVALLLLVLAVLFATPAARLLGFAPRPERAGTAEVSPRGKAPPLKPSPRPEAKRAGEA</sequence>
<keyword evidence="2" id="KW-0472">Membrane</keyword>